<gene>
    <name evidence="1" type="ORF">FN846DRAFT_910225</name>
</gene>
<sequence length="83" mass="9646">MSALNMRPPMGNCAYKDLFEHLCIDTSEHPKLSIVLEHDFLEHEKSLSNHTKWSKVLVERLVASKTITTDEWFKNAESFELAR</sequence>
<evidence type="ECO:0000313" key="2">
    <source>
        <dbReference type="Proteomes" id="UP000326924"/>
    </source>
</evidence>
<reference evidence="1 2" key="1">
    <citation type="submission" date="2019-09" db="EMBL/GenBank/DDBJ databases">
        <title>Draft genome of the ectomycorrhizal ascomycete Sphaerosporella brunnea.</title>
        <authorList>
            <consortium name="DOE Joint Genome Institute"/>
            <person name="Benucci G.M."/>
            <person name="Marozzi G."/>
            <person name="Antonielli L."/>
            <person name="Sanchez S."/>
            <person name="Marco P."/>
            <person name="Wang X."/>
            <person name="Falini L.B."/>
            <person name="Barry K."/>
            <person name="Haridas S."/>
            <person name="Lipzen A."/>
            <person name="Labutti K."/>
            <person name="Grigoriev I.V."/>
            <person name="Murat C."/>
            <person name="Martin F."/>
            <person name="Albertini E."/>
            <person name="Donnini D."/>
            <person name="Bonito G."/>
        </authorList>
    </citation>
    <scope>NUCLEOTIDE SEQUENCE [LARGE SCALE GENOMIC DNA]</scope>
    <source>
        <strain evidence="1 2">Sb_GMNB300</strain>
    </source>
</reference>
<name>A0A5J5EQ03_9PEZI</name>
<accession>A0A5J5EQ03</accession>
<dbReference type="Proteomes" id="UP000326924">
    <property type="component" value="Unassembled WGS sequence"/>
</dbReference>
<dbReference type="AlphaFoldDB" id="A0A5J5EQ03"/>
<protein>
    <submittedName>
        <fullName evidence="1">Uncharacterized protein</fullName>
    </submittedName>
</protein>
<dbReference type="InParanoid" id="A0A5J5EQ03"/>
<evidence type="ECO:0000313" key="1">
    <source>
        <dbReference type="EMBL" id="KAA8897823.1"/>
    </source>
</evidence>
<proteinExistence type="predicted"/>
<comment type="caution">
    <text evidence="1">The sequence shown here is derived from an EMBL/GenBank/DDBJ whole genome shotgun (WGS) entry which is preliminary data.</text>
</comment>
<keyword evidence="2" id="KW-1185">Reference proteome</keyword>
<organism evidence="1 2">
    <name type="scientific">Sphaerosporella brunnea</name>
    <dbReference type="NCBI Taxonomy" id="1250544"/>
    <lineage>
        <taxon>Eukaryota</taxon>
        <taxon>Fungi</taxon>
        <taxon>Dikarya</taxon>
        <taxon>Ascomycota</taxon>
        <taxon>Pezizomycotina</taxon>
        <taxon>Pezizomycetes</taxon>
        <taxon>Pezizales</taxon>
        <taxon>Pyronemataceae</taxon>
        <taxon>Sphaerosporella</taxon>
    </lineage>
</organism>
<dbReference type="EMBL" id="VXIS01000191">
    <property type="protein sequence ID" value="KAA8897823.1"/>
    <property type="molecule type" value="Genomic_DNA"/>
</dbReference>